<evidence type="ECO:0000313" key="3">
    <source>
        <dbReference type="Proteomes" id="UP000478183"/>
    </source>
</evidence>
<dbReference type="RefSeq" id="WP_155095993.1">
    <property type="nucleotide sequence ID" value="NZ_WMIE01000007.1"/>
</dbReference>
<dbReference type="EMBL" id="WMIE01000007">
    <property type="protein sequence ID" value="MTH78639.1"/>
    <property type="molecule type" value="Genomic_DNA"/>
</dbReference>
<dbReference type="Proteomes" id="UP000478183">
    <property type="component" value="Unassembled WGS sequence"/>
</dbReference>
<reference evidence="2 3" key="1">
    <citation type="submission" date="2019-11" db="EMBL/GenBank/DDBJ databases">
        <authorList>
            <person name="Dong K."/>
        </authorList>
    </citation>
    <scope>NUCLEOTIDE SEQUENCE [LARGE SCALE GENOMIC DNA]</scope>
    <source>
        <strain evidence="2 3">NBRC 111993</strain>
    </source>
</reference>
<protein>
    <submittedName>
        <fullName evidence="2">DUF177 domain-containing protein</fullName>
    </submittedName>
</protein>
<accession>A0A6L6JD35</accession>
<feature type="compositionally biased region" description="Acidic residues" evidence="1">
    <location>
        <begin position="144"/>
        <end position="155"/>
    </location>
</feature>
<comment type="caution">
    <text evidence="2">The sequence shown here is derived from an EMBL/GenBank/DDBJ whole genome shotgun (WGS) entry which is preliminary data.</text>
</comment>
<dbReference type="Pfam" id="PF02620">
    <property type="entry name" value="YceD"/>
    <property type="match status" value="1"/>
</dbReference>
<dbReference type="OrthoDB" id="8443793at2"/>
<name>A0A6L6JD35_9RHOB</name>
<organism evidence="2 3">
    <name type="scientific">Paracoccus aestuariivivens</name>
    <dbReference type="NCBI Taxonomy" id="1820333"/>
    <lineage>
        <taxon>Bacteria</taxon>
        <taxon>Pseudomonadati</taxon>
        <taxon>Pseudomonadota</taxon>
        <taxon>Alphaproteobacteria</taxon>
        <taxon>Rhodobacterales</taxon>
        <taxon>Paracoccaceae</taxon>
        <taxon>Paracoccus</taxon>
    </lineage>
</organism>
<gene>
    <name evidence="2" type="ORF">GL286_12955</name>
</gene>
<sequence>MTQSARSHNRYRVAQLNPRQPTSFELAPDADTRAAIATELQLSALSALRFKGEIRPVQSDAWEVTGRLTAKVVQPCVVTLAPVKTSLTENVHRIFSPHVTAPEGDEVEMGDDETELLGQFIDVEAMMIETLSLALPLYPRAEGAELDTPEDEAEEETRKPFAGLADLLKGSDK</sequence>
<proteinExistence type="predicted"/>
<dbReference type="AlphaFoldDB" id="A0A6L6JD35"/>
<keyword evidence="3" id="KW-1185">Reference proteome</keyword>
<feature type="region of interest" description="Disordered" evidence="1">
    <location>
        <begin position="142"/>
        <end position="173"/>
    </location>
</feature>
<feature type="region of interest" description="Disordered" evidence="1">
    <location>
        <begin position="1"/>
        <end position="23"/>
    </location>
</feature>
<evidence type="ECO:0000313" key="2">
    <source>
        <dbReference type="EMBL" id="MTH78639.1"/>
    </source>
</evidence>
<evidence type="ECO:0000256" key="1">
    <source>
        <dbReference type="SAM" id="MobiDB-lite"/>
    </source>
</evidence>
<dbReference type="InterPro" id="IPR003772">
    <property type="entry name" value="YceD"/>
</dbReference>